<organism evidence="2 3">
    <name type="scientific">Roseomonas alba</name>
    <dbReference type="NCBI Taxonomy" id="2846776"/>
    <lineage>
        <taxon>Bacteria</taxon>
        <taxon>Pseudomonadati</taxon>
        <taxon>Pseudomonadota</taxon>
        <taxon>Alphaproteobacteria</taxon>
        <taxon>Acetobacterales</taxon>
        <taxon>Roseomonadaceae</taxon>
        <taxon>Roseomonas</taxon>
    </lineage>
</organism>
<evidence type="ECO:0000313" key="3">
    <source>
        <dbReference type="Proteomes" id="UP001196565"/>
    </source>
</evidence>
<keyword evidence="3" id="KW-1185">Reference proteome</keyword>
<evidence type="ECO:0000313" key="2">
    <source>
        <dbReference type="EMBL" id="MBW6398317.1"/>
    </source>
</evidence>
<keyword evidence="1" id="KW-0472">Membrane</keyword>
<protein>
    <submittedName>
        <fullName evidence="2">DUF2125 domain-containing protein</fullName>
    </submittedName>
</protein>
<dbReference type="EMBL" id="JAHYBZ010000003">
    <property type="protein sequence ID" value="MBW6398317.1"/>
    <property type="molecule type" value="Genomic_DNA"/>
</dbReference>
<comment type="caution">
    <text evidence="2">The sequence shown here is derived from an EMBL/GenBank/DDBJ whole genome shotgun (WGS) entry which is preliminary data.</text>
</comment>
<keyword evidence="1" id="KW-0812">Transmembrane</keyword>
<name>A0ABS7A7P5_9PROT</name>
<dbReference type="Pfam" id="PF09898">
    <property type="entry name" value="DUF2125"/>
    <property type="match status" value="1"/>
</dbReference>
<keyword evidence="1" id="KW-1133">Transmembrane helix</keyword>
<feature type="transmembrane region" description="Helical" evidence="1">
    <location>
        <begin position="21"/>
        <end position="40"/>
    </location>
</feature>
<dbReference type="InterPro" id="IPR018666">
    <property type="entry name" value="DUF2125"/>
</dbReference>
<proteinExistence type="predicted"/>
<evidence type="ECO:0000256" key="1">
    <source>
        <dbReference type="SAM" id="Phobius"/>
    </source>
</evidence>
<dbReference type="Proteomes" id="UP001196565">
    <property type="component" value="Unassembled WGS sequence"/>
</dbReference>
<accession>A0ABS7A7P5</accession>
<reference evidence="2 3" key="1">
    <citation type="submission" date="2021-07" db="EMBL/GenBank/DDBJ databases">
        <authorList>
            <person name="So Y."/>
        </authorList>
    </citation>
    <scope>NUCLEOTIDE SEQUENCE [LARGE SCALE GENOMIC DNA]</scope>
    <source>
        <strain evidence="2 3">HJA6</strain>
    </source>
</reference>
<sequence>MSAKMPGRPGGRRALRGVVMTLFGLGVLAGAGHTFVWLWLTGALTVGFSDWVTQQRARGWEVEHALPERAGWPFAARLTVPEFRLAGSTAALPQGFTWQAGRIALTIAPPHVERLSITAEGPQRLTSGALLLPYTAERLRILLPLDPVPPARPTEFLLEGLQASGPEGPVSAARILAVISPGGSGMEAGLTLHLTASHIVLPPGQAAHPFGRTIESATADAVLTGPPPSPIPMTAVERAEAWRDAGGRLELQDVALRWGPLIGALRMTLHLDDGLQPEGDGRLVLERPAEAVGAAAAARMIDPRAATGALAMLALLTRVPEGGGAPQVDVPVTLERGTLSLARIPLLRVPRVAWPRTTPRIL</sequence>
<gene>
    <name evidence="2" type="ORF">KPL78_10690</name>
</gene>